<evidence type="ECO:0000256" key="1">
    <source>
        <dbReference type="ARBA" id="ARBA00022679"/>
    </source>
</evidence>
<dbReference type="InterPro" id="IPR013011">
    <property type="entry name" value="PTS_EIIB_2"/>
</dbReference>
<dbReference type="InterPro" id="IPR003501">
    <property type="entry name" value="PTS_EIIB_2/3"/>
</dbReference>
<comment type="caution">
    <text evidence="3">The sequence shown here is derived from an EMBL/GenBank/DDBJ whole genome shotgun (WGS) entry which is preliminary data.</text>
</comment>
<organism evidence="3 4">
    <name type="scientific">Nocardiopsis sediminis</name>
    <dbReference type="NCBI Taxonomy" id="1778267"/>
    <lineage>
        <taxon>Bacteria</taxon>
        <taxon>Bacillati</taxon>
        <taxon>Actinomycetota</taxon>
        <taxon>Actinomycetes</taxon>
        <taxon>Streptosporangiales</taxon>
        <taxon>Nocardiopsidaceae</taxon>
        <taxon>Nocardiopsis</taxon>
    </lineage>
</organism>
<gene>
    <name evidence="3" type="ORF">ACFOVU_05620</name>
</gene>
<dbReference type="PROSITE" id="PS51099">
    <property type="entry name" value="PTS_EIIB_TYPE_2"/>
    <property type="match status" value="1"/>
</dbReference>
<dbReference type="CDD" id="cd05563">
    <property type="entry name" value="PTS_IIB_ascorbate"/>
    <property type="match status" value="1"/>
</dbReference>
<keyword evidence="3" id="KW-0813">Transport</keyword>
<evidence type="ECO:0000313" key="4">
    <source>
        <dbReference type="Proteomes" id="UP001595847"/>
    </source>
</evidence>
<dbReference type="InterPro" id="IPR036095">
    <property type="entry name" value="PTS_EIIB-like_sf"/>
</dbReference>
<reference evidence="4" key="1">
    <citation type="journal article" date="2019" name="Int. J. Syst. Evol. Microbiol.">
        <title>The Global Catalogue of Microorganisms (GCM) 10K type strain sequencing project: providing services to taxonomists for standard genome sequencing and annotation.</title>
        <authorList>
            <consortium name="The Broad Institute Genomics Platform"/>
            <consortium name="The Broad Institute Genome Sequencing Center for Infectious Disease"/>
            <person name="Wu L."/>
            <person name="Ma J."/>
        </authorList>
    </citation>
    <scope>NUCLEOTIDE SEQUENCE [LARGE SCALE GENOMIC DNA]</scope>
    <source>
        <strain evidence="4">TBRC 1826</strain>
    </source>
</reference>
<dbReference type="Gene3D" id="3.40.50.2300">
    <property type="match status" value="1"/>
</dbReference>
<dbReference type="EMBL" id="JBHSBH010000004">
    <property type="protein sequence ID" value="MFC3995380.1"/>
    <property type="molecule type" value="Genomic_DNA"/>
</dbReference>
<dbReference type="Proteomes" id="UP001595847">
    <property type="component" value="Unassembled WGS sequence"/>
</dbReference>
<protein>
    <submittedName>
        <fullName evidence="3">PTS sugar transporter subunit IIB</fullName>
    </submittedName>
</protein>
<feature type="domain" description="PTS EIIB type-2" evidence="2">
    <location>
        <begin position="1"/>
        <end position="91"/>
    </location>
</feature>
<keyword evidence="4" id="KW-1185">Reference proteome</keyword>
<dbReference type="RefSeq" id="WP_378530442.1">
    <property type="nucleotide sequence ID" value="NZ_JBHSBH010000004.1"/>
</dbReference>
<accession>A0ABV8FGV1</accession>
<proteinExistence type="predicted"/>
<keyword evidence="1" id="KW-0808">Transferase</keyword>
<dbReference type="Pfam" id="PF02302">
    <property type="entry name" value="PTS_IIB"/>
    <property type="match status" value="1"/>
</dbReference>
<keyword evidence="3" id="KW-0762">Sugar transport</keyword>
<sequence>MKILAVCGMGIGTSILLKSNAERAVRELGLDADVEVADIGTARGAAATADIVLTSGELADEIGDLGIPILVIDNFIDADEIRAKLSAAFPG</sequence>
<dbReference type="SUPFAM" id="SSF52794">
    <property type="entry name" value="PTS system IIB component-like"/>
    <property type="match status" value="1"/>
</dbReference>
<evidence type="ECO:0000313" key="3">
    <source>
        <dbReference type="EMBL" id="MFC3995380.1"/>
    </source>
</evidence>
<evidence type="ECO:0000259" key="2">
    <source>
        <dbReference type="PROSITE" id="PS51099"/>
    </source>
</evidence>
<name>A0ABV8FGV1_9ACTN</name>